<comment type="caution">
    <text evidence="4">The sequence shown here is derived from an EMBL/GenBank/DDBJ whole genome shotgun (WGS) entry which is preliminary data.</text>
</comment>
<name>A0A0V0TCB2_9BILA</name>
<feature type="region of interest" description="Disordered" evidence="2">
    <location>
        <begin position="269"/>
        <end position="305"/>
    </location>
</feature>
<evidence type="ECO:0000313" key="5">
    <source>
        <dbReference type="Proteomes" id="UP000055048"/>
    </source>
</evidence>
<dbReference type="GO" id="GO:0008270">
    <property type="term" value="F:zinc ion binding"/>
    <property type="evidence" value="ECO:0007669"/>
    <property type="project" value="UniProtKB-KW"/>
</dbReference>
<dbReference type="InterPro" id="IPR008042">
    <property type="entry name" value="Retrotrans_Pao"/>
</dbReference>
<dbReference type="Pfam" id="PF05380">
    <property type="entry name" value="Peptidase_A17"/>
    <property type="match status" value="2"/>
</dbReference>
<evidence type="ECO:0000313" key="4">
    <source>
        <dbReference type="EMBL" id="KRX36651.1"/>
    </source>
</evidence>
<dbReference type="InterPro" id="IPR043502">
    <property type="entry name" value="DNA/RNA_pol_sf"/>
</dbReference>
<dbReference type="PROSITE" id="PS50158">
    <property type="entry name" value="ZF_CCHC"/>
    <property type="match status" value="1"/>
</dbReference>
<sequence length="2351" mass="261552">MAKASSIPAEKKLAASKTRLKIMLQDLNRMCDESEKTVVIQGQLSLERDQEAKHWVALSERTQIARREARARIRQMEGSLSDCSASSSDLGHRSNSKTNGKERLPEVKMPVFSGKVLEFPAFWDRFQGCVHNRTDLDDASKFSYLLSSLSGEALAAVEGMPSSSANYSHAMELLQERFGRTDVIVREHALVDEINRHLRCLTALGKNPSTGEMTSSEAFLPLLVEKFPEEICLAWDVHVQSVTGTKGDLPEFLNFAHVRAAAKRAAAASSNGGGFVKQDDPKQQEPGPSCRERQRTRQTEKRAARGATTVLHAAVNSSCLICKGDHDVTSCEEFLQADAHTRSRMAARNKLCFRCLKSGHRAKGCKVRWKCTKSGCGGSHHGLLHRSQSPPRDQTPEAPQSRSCMLTANGGAQQVRLQSVRARAFGKDGQCMLVQCLIDPGSQSSFIRKDVADALGLTGPQEVIRLVTVESSSIWERSIYPSQGFDTICGRIRQAPVKLSEWPHLSNLPVADQCEERTFTIDVLIGLDHYFNLVGGDVRRGPAGGPVAIPSQIGWILCGQTTSRLTAAVTTLLTYVEESADQILRRFWKLEAIGIATDNQTAQTSTGTKQTRRRSKGSRRGFCLMANDMRSIFHGSQRRLARCEEEKREYAATMRQYVENGWAERAPEIGPEGRTLYLTYHAVYQGEGKEKKSRVVFDGSARYGQTSLNRQLEFGPNLQFDLLKALLRFRRYLVGLQADIQKMYLQVRIAEQDRDASRFLWRDKSGELSHLSLQRVCFGLTCSSFLAINTDTIKEARELAGLLASGGFHLHKWANNEHEALTTVPVEERSGSNRSHLWKTLGMQWDRWGDVLTFSPLAVVDSPGGESKRSLLSTAFHVFDPVGCLAPFTQELPDLSKIRLPRALVPVALGQVTRLEIHAFCDASEKAYGAVAYMRIETTNQHTVVNFVTSKTRVAPIRRLTLPRLELMGALVAARLVRSVQKMLGLQVHGITCWCDSAVTLAWIQSSAGRWKPFVRNRVAEIQQLVEPATWRHCPGRQNPADLLSRGTTLPKLLESPLWWHGPKCSSDLGHRSNSKTNGKERLPEVKMPVFSGKVLEFPAFWDRFQGCVHNRTDLDDASKFSYLLSSLSGEALAAVEGMPSSSANYSHAMELLQERFGRTDVIVREHALVDEINRHLRCLTALGKNPSTGEMTSNEAFLPLLVEKFPEEICLAWDVHVQSVTGTKGDLPEFLNFAHVRAAAKRAAAASSNGGGFVKQDDPKQQEPGPSCRERQRTRQTEKRAARGATTLLHAAVNSSCPICKGDHDVTSCEDGHRAEACKVRWKCTMSGCGGSHHGLLHRSQSPPRDQTPEAPRSRSCMLTANGGAQQVRLKSVRARAFGKDGQCMLVQCLLDPGSQSSFIRKDVADALGLSGPQEVIRLVTVDNEGGTERRMRRVEFHLGAVDTSQPRIRYSIHALVLPKICGKVRQAPVKLSEWPHLSNLPVTDQCEERTFTIDVLIGLYHYFNLVGGDVRRGPAGGPVAIHSQLGWILCGQTTSRPTTAVATLLTHVEESADQILRRFWDLEAIGIATDNQTAPHDEEALKDSRRGFRLTANDTRSIFPDSQRRLARCEEEKRAYAATMRQYVENGWAERAPEIGSEGRTWYLPHHAVYQGEGKKKKSRVVFDGSARYGQTSLNRQLEVGPNLQIDLLKALLRFRMYRVGLQADIQKMYLQIAAGVLWFDMLSFSGHQHGEGARETSPRRCTTSSHRDLRKHVCGDLATSCDTIKEARELAGELRGLLASGGFHLHKWASNEPEALTFVPEEERSASNRSHLWKTLGLQWVRRADVLTFSLPAMGNSPGGESKRSLLSTAFRVFDPVGCLAPFTVRAKMFLQTLRWKQELPDLSKICLPRALIPVALGQVTRLEIHAFSDASEKAYGAVAYMRIETTNQHTVVNFVTSKTQVAPIRRLGLPRLELMGALVAARLVRSVLKILGLQVHGITCWCDSAVTLAWMQSSADRWKPFVRNRVAEIQQLVEPAAWRHCPGRQNPADLLSRGTTLPKLLESPLWWHGPKWLAHPHNAWPVGQPIAEDTSPVRDERRSEQRVTVGVTAHVECNSIGPERYGCVERLFRITAYCQRFVRNCRLPAVPCQGGALTVAELRKAEGTWVRMAQSEAFSSELQALSRKGRVVATSRLSRLDPFVDEEGFLRVGGRLENAELPPHMKHPVILPGDHALTMGLIRRCHARQMHAGTTHTLAILRQQYWVLKGRTQVKKVIRHCFACRRAMARPIQPRMAALPSSRVVEAAAFAHAGMDFAGPLLIRVGKGATSKCYVCLFTCMASRAVHLGLVPQMTTARVMQAFRRFIARRG</sequence>
<keyword evidence="1" id="KW-0479">Metal-binding</keyword>
<evidence type="ECO:0000256" key="2">
    <source>
        <dbReference type="SAM" id="MobiDB-lite"/>
    </source>
</evidence>
<dbReference type="InterPro" id="IPR021109">
    <property type="entry name" value="Peptidase_aspartic_dom_sf"/>
</dbReference>
<dbReference type="Gene3D" id="2.40.70.10">
    <property type="entry name" value="Acid Proteases"/>
    <property type="match status" value="1"/>
</dbReference>
<dbReference type="GO" id="GO:0003676">
    <property type="term" value="F:nucleic acid binding"/>
    <property type="evidence" value="ECO:0007669"/>
    <property type="project" value="InterPro"/>
</dbReference>
<feature type="region of interest" description="Disordered" evidence="2">
    <location>
        <begin position="1334"/>
        <end position="1355"/>
    </location>
</feature>
<feature type="region of interest" description="Disordered" evidence="2">
    <location>
        <begin position="1248"/>
        <end position="1286"/>
    </location>
</feature>
<dbReference type="OrthoDB" id="5875526at2759"/>
<dbReference type="Proteomes" id="UP000055048">
    <property type="component" value="Unassembled WGS sequence"/>
</dbReference>
<dbReference type="PANTHER" id="PTHR47331">
    <property type="entry name" value="PHD-TYPE DOMAIN-CONTAINING PROTEIN"/>
    <property type="match status" value="1"/>
</dbReference>
<feature type="region of interest" description="Disordered" evidence="2">
    <location>
        <begin position="77"/>
        <end position="103"/>
    </location>
</feature>
<evidence type="ECO:0000259" key="3">
    <source>
        <dbReference type="PROSITE" id="PS50158"/>
    </source>
</evidence>
<dbReference type="EMBL" id="JYDJ01000351">
    <property type="protein sequence ID" value="KRX36651.1"/>
    <property type="molecule type" value="Genomic_DNA"/>
</dbReference>
<dbReference type="Pfam" id="PF17921">
    <property type="entry name" value="Integrase_H2C2"/>
    <property type="match status" value="1"/>
</dbReference>
<dbReference type="SUPFAM" id="SSF56672">
    <property type="entry name" value="DNA/RNA polymerases"/>
    <property type="match status" value="1"/>
</dbReference>
<dbReference type="InterPro" id="IPR001878">
    <property type="entry name" value="Znf_CCHC"/>
</dbReference>
<dbReference type="InterPro" id="IPR005312">
    <property type="entry name" value="DUF1759"/>
</dbReference>
<keyword evidence="1" id="KW-0862">Zinc</keyword>
<dbReference type="InterPro" id="IPR041588">
    <property type="entry name" value="Integrase_H2C2"/>
</dbReference>
<dbReference type="Gene3D" id="1.10.340.70">
    <property type="match status" value="1"/>
</dbReference>
<evidence type="ECO:0000256" key="1">
    <source>
        <dbReference type="PROSITE-ProRule" id="PRU00047"/>
    </source>
</evidence>
<feature type="compositionally biased region" description="Basic and acidic residues" evidence="2">
    <location>
        <begin position="290"/>
        <end position="303"/>
    </location>
</feature>
<dbReference type="Pfam" id="PF03564">
    <property type="entry name" value="DUF1759"/>
    <property type="match status" value="2"/>
</dbReference>
<dbReference type="STRING" id="144512.A0A0V0TCB2"/>
<feature type="region of interest" description="Disordered" evidence="2">
    <location>
        <begin position="379"/>
        <end position="402"/>
    </location>
</feature>
<proteinExistence type="predicted"/>
<organism evidence="4 5">
    <name type="scientific">Trichinella murrelli</name>
    <dbReference type="NCBI Taxonomy" id="144512"/>
    <lineage>
        <taxon>Eukaryota</taxon>
        <taxon>Metazoa</taxon>
        <taxon>Ecdysozoa</taxon>
        <taxon>Nematoda</taxon>
        <taxon>Enoplea</taxon>
        <taxon>Dorylaimia</taxon>
        <taxon>Trichinellida</taxon>
        <taxon>Trichinellidae</taxon>
        <taxon>Trichinella</taxon>
    </lineage>
</organism>
<gene>
    <name evidence="4" type="ORF">T05_9569</name>
</gene>
<feature type="compositionally biased region" description="Low complexity" evidence="2">
    <location>
        <begin position="79"/>
        <end position="89"/>
    </location>
</feature>
<feature type="domain" description="CCHC-type" evidence="3">
    <location>
        <begin position="352"/>
        <end position="366"/>
    </location>
</feature>
<dbReference type="PANTHER" id="PTHR47331:SF1">
    <property type="entry name" value="GAG-LIKE PROTEIN"/>
    <property type="match status" value="1"/>
</dbReference>
<feature type="compositionally biased region" description="Basic and acidic residues" evidence="2">
    <location>
        <begin position="1269"/>
        <end position="1282"/>
    </location>
</feature>
<protein>
    <recommendedName>
        <fullName evidence="3">CCHC-type domain-containing protein</fullName>
    </recommendedName>
</protein>
<reference evidence="4 5" key="1">
    <citation type="submission" date="2015-01" db="EMBL/GenBank/DDBJ databases">
        <title>Evolution of Trichinella species and genotypes.</title>
        <authorList>
            <person name="Korhonen P.K."/>
            <person name="Edoardo P."/>
            <person name="Giuseppe L.R."/>
            <person name="Gasser R.B."/>
        </authorList>
    </citation>
    <scope>NUCLEOTIDE SEQUENCE [LARGE SCALE GENOMIC DNA]</scope>
    <source>
        <strain evidence="4">ISS417</strain>
    </source>
</reference>
<keyword evidence="5" id="KW-1185">Reference proteome</keyword>
<accession>A0A0V0TCB2</accession>
<dbReference type="InterPro" id="IPR036397">
    <property type="entry name" value="RNaseH_sf"/>
</dbReference>
<dbReference type="Gene3D" id="3.30.420.10">
    <property type="entry name" value="Ribonuclease H-like superfamily/Ribonuclease H"/>
    <property type="match status" value="1"/>
</dbReference>
<dbReference type="GO" id="GO:0006259">
    <property type="term" value="P:DNA metabolic process"/>
    <property type="evidence" value="ECO:0007669"/>
    <property type="project" value="UniProtKB-ARBA"/>
</dbReference>
<keyword evidence="1" id="KW-0863">Zinc-finger</keyword>